<dbReference type="OrthoDB" id="359165at2157"/>
<evidence type="ECO:0000313" key="7">
    <source>
        <dbReference type="Proteomes" id="UP000267921"/>
    </source>
</evidence>
<dbReference type="EMBL" id="CP017921">
    <property type="protein sequence ID" value="APH39383.1"/>
    <property type="molecule type" value="Genomic_DNA"/>
</dbReference>
<protein>
    <submittedName>
        <fullName evidence="3">DUF89 family protein</fullName>
    </submittedName>
</protein>
<dbReference type="Gene3D" id="1.10.8.380">
    <property type="entry name" value="Uncharacterised protein PF01937, DUF89, domain 1"/>
    <property type="match status" value="1"/>
</dbReference>
<dbReference type="InterPro" id="IPR014444">
    <property type="entry name" value="PH1575-like"/>
</dbReference>
<evidence type="ECO:0000259" key="1">
    <source>
        <dbReference type="Pfam" id="PF01937"/>
    </source>
</evidence>
<reference evidence="3 7" key="3">
    <citation type="submission" date="2018-10" db="EMBL/GenBank/DDBJ databases">
        <title>Cultivation of a novel Methanohalophilus strain from Kebrit Deep of the Red Sea and a genomic comparison of members of the genus Methanohalophilus.</title>
        <authorList>
            <person name="Guan Y."/>
            <person name="Ngugi D.K."/>
            <person name="Stingl U."/>
        </authorList>
    </citation>
    <scope>NUCLEOTIDE SEQUENCE [LARGE SCALE GENOMIC DNA]</scope>
    <source>
        <strain evidence="3 7">DSM 3094</strain>
    </source>
</reference>
<reference evidence="2 5" key="1">
    <citation type="submission" date="2016-10" db="EMBL/GenBank/DDBJ databases">
        <title>Methanohalophilus halophilus.</title>
        <authorList>
            <person name="L'haridon S."/>
        </authorList>
    </citation>
    <scope>NUCLEOTIDE SEQUENCE [LARGE SCALE GENOMIC DNA]</scope>
    <source>
        <strain evidence="2 5">Z-7982</strain>
    </source>
</reference>
<dbReference type="Proteomes" id="UP000198669">
    <property type="component" value="Unassembled WGS sequence"/>
</dbReference>
<dbReference type="Proteomes" id="UP000267921">
    <property type="component" value="Unassembled WGS sequence"/>
</dbReference>
<dbReference type="Gene3D" id="3.40.50.10880">
    <property type="entry name" value="Uncharacterised protein PF01937, DUF89, domain 3"/>
    <property type="match status" value="1"/>
</dbReference>
<dbReference type="EMBL" id="RJJG01000007">
    <property type="protein sequence ID" value="RNI07676.1"/>
    <property type="molecule type" value="Genomic_DNA"/>
</dbReference>
<name>A0A1L3Q3G4_9EURY</name>
<dbReference type="KEGG" id="mhaz:BHR79_07750"/>
<evidence type="ECO:0000313" key="4">
    <source>
        <dbReference type="EMBL" id="SDX03439.1"/>
    </source>
</evidence>
<dbReference type="AlphaFoldDB" id="A0A1L3Q3G4"/>
<sequence>MKMDPRCTYCLLSRVHYEAELATDDTDKIYRAITECMDVIRDTYKPDVAAGVVSTAVHRKAYEIIENNDPYYNLKELSNNTAMQVYPAAKDLIYQNGPSLEEAFRRAILAAVIGNYFDFGVMGFDVGEDVFDETFRNVFYKGLDVDDTSEMFKMLDNVIYVADNCGEIILDTFVFDIIKKAGGNITLVVRGEPILTDVTMEDVRQLNLEDKVDRVLTTGCNAIGVAFDEAPQELLEAFDKASLIISKGMANYETLSERKMGPIAYLLQTKCESVAQDMGLEKGYSVAKLMR</sequence>
<dbReference type="RefSeq" id="WP_072561810.1">
    <property type="nucleotide sequence ID" value="NZ_CP017921.1"/>
</dbReference>
<evidence type="ECO:0000313" key="5">
    <source>
        <dbReference type="Proteomes" id="UP000186879"/>
    </source>
</evidence>
<dbReference type="SUPFAM" id="SSF111321">
    <property type="entry name" value="AF1104-like"/>
    <property type="match status" value="1"/>
</dbReference>
<dbReference type="Gene3D" id="1.10.285.20">
    <property type="entry name" value="Uncharacterised protein PF01937, DUF89, domain 2"/>
    <property type="match status" value="1"/>
</dbReference>
<dbReference type="PIRSF" id="PIRSF006593">
    <property type="entry name" value="UCP006593"/>
    <property type="match status" value="1"/>
</dbReference>
<evidence type="ECO:0000313" key="2">
    <source>
        <dbReference type="EMBL" id="APH39383.1"/>
    </source>
</evidence>
<dbReference type="Proteomes" id="UP000186879">
    <property type="component" value="Chromosome"/>
</dbReference>
<gene>
    <name evidence="2" type="ORF">BHR79_07750</name>
    <name evidence="3" type="ORF">EFE40_08970</name>
    <name evidence="4" type="ORF">SAMN04515625_2107</name>
</gene>
<feature type="domain" description="Damage-control phosphatase ARMT1-like metal-binding" evidence="1">
    <location>
        <begin position="4"/>
        <end position="285"/>
    </location>
</feature>
<reference evidence="4 6" key="2">
    <citation type="submission" date="2016-10" db="EMBL/GenBank/DDBJ databases">
        <authorList>
            <person name="de Groot N.N."/>
        </authorList>
    </citation>
    <scope>NUCLEOTIDE SEQUENCE [LARGE SCALE GENOMIC DNA]</scope>
    <source>
        <strain evidence="4 6">Z-7982</strain>
    </source>
</reference>
<dbReference type="GeneID" id="30583652"/>
<keyword evidence="5" id="KW-1185">Reference proteome</keyword>
<accession>A0A1L3Q3G4</accession>
<evidence type="ECO:0000313" key="3">
    <source>
        <dbReference type="EMBL" id="RNI07676.1"/>
    </source>
</evidence>
<dbReference type="Pfam" id="PF01937">
    <property type="entry name" value="ARMT1-like_dom"/>
    <property type="match status" value="1"/>
</dbReference>
<dbReference type="EMBL" id="FNMU01000009">
    <property type="protein sequence ID" value="SDX03439.1"/>
    <property type="molecule type" value="Genomic_DNA"/>
</dbReference>
<dbReference type="InterPro" id="IPR002791">
    <property type="entry name" value="ARMT1-like_metal-bd"/>
</dbReference>
<organism evidence="2 5">
    <name type="scientific">Methanohalophilus halophilus</name>
    <dbReference type="NCBI Taxonomy" id="2177"/>
    <lineage>
        <taxon>Archaea</taxon>
        <taxon>Methanobacteriati</taxon>
        <taxon>Methanobacteriota</taxon>
        <taxon>Stenosarchaea group</taxon>
        <taxon>Methanomicrobia</taxon>
        <taxon>Methanosarcinales</taxon>
        <taxon>Methanosarcinaceae</taxon>
        <taxon>Methanohalophilus</taxon>
    </lineage>
</organism>
<proteinExistence type="predicted"/>
<dbReference type="STRING" id="2177.BHR79_07750"/>
<dbReference type="InterPro" id="IPR036075">
    <property type="entry name" value="ARMT-1-like_metal-bd_sf"/>
</dbReference>
<evidence type="ECO:0000313" key="6">
    <source>
        <dbReference type="Proteomes" id="UP000198669"/>
    </source>
</evidence>